<dbReference type="AlphaFoldDB" id="A0A3N0YG75"/>
<dbReference type="EMBL" id="RJVU01042598">
    <property type="protein sequence ID" value="ROL45245.1"/>
    <property type="molecule type" value="Genomic_DNA"/>
</dbReference>
<protein>
    <submittedName>
        <fullName evidence="2">PiggyBac transposable element-derived protein 4</fullName>
    </submittedName>
</protein>
<dbReference type="PANTHER" id="PTHR46599">
    <property type="entry name" value="PIGGYBAC TRANSPOSABLE ELEMENT-DERIVED PROTEIN 4"/>
    <property type="match status" value="1"/>
</dbReference>
<feature type="domain" description="PiggyBac transposable element-derived protein" evidence="1">
    <location>
        <begin position="142"/>
        <end position="238"/>
    </location>
</feature>
<comment type="caution">
    <text evidence="2">The sequence shown here is derived from an EMBL/GenBank/DDBJ whole genome shotgun (WGS) entry which is preliminary data.</text>
</comment>
<dbReference type="Pfam" id="PF13843">
    <property type="entry name" value="DDE_Tnp_1_7"/>
    <property type="match status" value="1"/>
</dbReference>
<evidence type="ECO:0000313" key="2">
    <source>
        <dbReference type="EMBL" id="ROL45245.1"/>
    </source>
</evidence>
<organism evidence="2 3">
    <name type="scientific">Anabarilius grahami</name>
    <name type="common">Kanglang fish</name>
    <name type="synonym">Barilius grahami</name>
    <dbReference type="NCBI Taxonomy" id="495550"/>
    <lineage>
        <taxon>Eukaryota</taxon>
        <taxon>Metazoa</taxon>
        <taxon>Chordata</taxon>
        <taxon>Craniata</taxon>
        <taxon>Vertebrata</taxon>
        <taxon>Euteleostomi</taxon>
        <taxon>Actinopterygii</taxon>
        <taxon>Neopterygii</taxon>
        <taxon>Teleostei</taxon>
        <taxon>Ostariophysi</taxon>
        <taxon>Cypriniformes</taxon>
        <taxon>Xenocyprididae</taxon>
        <taxon>Xenocypridinae</taxon>
        <taxon>Xenocypridinae incertae sedis</taxon>
        <taxon>Anabarilius</taxon>
    </lineage>
</organism>
<name>A0A3N0YG75_ANAGA</name>
<accession>A0A3N0YG75</accession>
<dbReference type="Proteomes" id="UP000281406">
    <property type="component" value="Unassembled WGS sequence"/>
</dbReference>
<sequence length="252" mass="28136">MFPLLHQELLSSGAKLDTISPLIQSHLEHLQGYFREYFPDLDSTHLNWAYGTTYGISNVQRHAESDSGSDSLSDSDEEAHLPENLAGCDRSNEPAVPDNAVYASEGAVFLPTWTSDLFSPPDLDFDNTGKGVQDSQTNPSEADCFKLFMNEPIVEQVVQKTNKYAYQLKESATVPGKLAKWAETTVNEIYTFLAAVIVMGLVRKGSLRDYWTTDPVMQTPFFPTLFSLDRFQVLLRAPSTLLTTLQQTSEIL</sequence>
<evidence type="ECO:0000313" key="3">
    <source>
        <dbReference type="Proteomes" id="UP000281406"/>
    </source>
</evidence>
<dbReference type="InterPro" id="IPR029526">
    <property type="entry name" value="PGBD"/>
</dbReference>
<evidence type="ECO:0000259" key="1">
    <source>
        <dbReference type="Pfam" id="PF13843"/>
    </source>
</evidence>
<dbReference type="OrthoDB" id="75807at2759"/>
<dbReference type="PANTHER" id="PTHR46599:SF3">
    <property type="entry name" value="PIGGYBAC TRANSPOSABLE ELEMENT-DERIVED PROTEIN 4"/>
    <property type="match status" value="1"/>
</dbReference>
<reference evidence="2 3" key="1">
    <citation type="submission" date="2018-10" db="EMBL/GenBank/DDBJ databases">
        <title>Genome assembly for a Yunnan-Guizhou Plateau 3E fish, Anabarilius grahami (Regan), and its evolutionary and genetic applications.</title>
        <authorList>
            <person name="Jiang W."/>
        </authorList>
    </citation>
    <scope>NUCLEOTIDE SEQUENCE [LARGE SCALE GENOMIC DNA]</scope>
    <source>
        <strain evidence="2">AG-KIZ</strain>
        <tissue evidence="2">Muscle</tissue>
    </source>
</reference>
<proteinExistence type="predicted"/>
<gene>
    <name evidence="2" type="ORF">DPX16_17856</name>
</gene>
<keyword evidence="3" id="KW-1185">Reference proteome</keyword>